<dbReference type="EMBL" id="GBXM01040019">
    <property type="protein sequence ID" value="JAH68558.1"/>
    <property type="molecule type" value="Transcribed_RNA"/>
</dbReference>
<dbReference type="AlphaFoldDB" id="A0A0E9UUB1"/>
<reference evidence="1" key="2">
    <citation type="journal article" date="2015" name="Fish Shellfish Immunol.">
        <title>Early steps in the European eel (Anguilla anguilla)-Vibrio vulnificus interaction in the gills: Role of the RtxA13 toxin.</title>
        <authorList>
            <person name="Callol A."/>
            <person name="Pajuelo D."/>
            <person name="Ebbesson L."/>
            <person name="Teles M."/>
            <person name="MacKenzie S."/>
            <person name="Amaro C."/>
        </authorList>
    </citation>
    <scope>NUCLEOTIDE SEQUENCE</scope>
</reference>
<organism evidence="1">
    <name type="scientific">Anguilla anguilla</name>
    <name type="common">European freshwater eel</name>
    <name type="synonym">Muraena anguilla</name>
    <dbReference type="NCBI Taxonomy" id="7936"/>
    <lineage>
        <taxon>Eukaryota</taxon>
        <taxon>Metazoa</taxon>
        <taxon>Chordata</taxon>
        <taxon>Craniata</taxon>
        <taxon>Vertebrata</taxon>
        <taxon>Euteleostomi</taxon>
        <taxon>Actinopterygii</taxon>
        <taxon>Neopterygii</taxon>
        <taxon>Teleostei</taxon>
        <taxon>Anguilliformes</taxon>
        <taxon>Anguillidae</taxon>
        <taxon>Anguilla</taxon>
    </lineage>
</organism>
<evidence type="ECO:0000313" key="1">
    <source>
        <dbReference type="EMBL" id="JAH68558.1"/>
    </source>
</evidence>
<name>A0A0E9UUB1_ANGAN</name>
<dbReference type="EMBL" id="GBXM01040694">
    <property type="protein sequence ID" value="JAH67883.1"/>
    <property type="molecule type" value="Transcribed_RNA"/>
</dbReference>
<sequence length="32" mass="3748">MQSNRAYYAAILNHCFLKPCAHSSHIWQVRCV</sequence>
<reference evidence="1" key="1">
    <citation type="submission" date="2014-11" db="EMBL/GenBank/DDBJ databases">
        <authorList>
            <person name="Amaro Gonzalez C."/>
        </authorList>
    </citation>
    <scope>NUCLEOTIDE SEQUENCE</scope>
</reference>
<accession>A0A0E9UUB1</accession>
<protein>
    <submittedName>
        <fullName evidence="1">Uncharacterized protein</fullName>
    </submittedName>
</protein>
<proteinExistence type="predicted"/>